<dbReference type="InterPro" id="IPR016129">
    <property type="entry name" value="Caspase_his_AS"/>
</dbReference>
<dbReference type="InterPro" id="IPR002138">
    <property type="entry name" value="Pept_C14_p10"/>
</dbReference>
<dbReference type="Gene3D" id="1.10.533.10">
    <property type="entry name" value="Death Domain, Fas"/>
    <property type="match status" value="1"/>
</dbReference>
<keyword evidence="3" id="KW-0053">Apoptosis</keyword>
<dbReference type="PANTHER" id="PTHR47901">
    <property type="entry name" value="CASPASE RECRUITMENT DOMAIN-CONTAINING PROTEIN 18"/>
    <property type="match status" value="1"/>
</dbReference>
<dbReference type="GO" id="GO:0006508">
    <property type="term" value="P:proteolysis"/>
    <property type="evidence" value="ECO:0007669"/>
    <property type="project" value="UniProtKB-KW"/>
</dbReference>
<dbReference type="Proteomes" id="UP000298663">
    <property type="component" value="Unassembled WGS sequence"/>
</dbReference>
<dbReference type="Pfam" id="PF00656">
    <property type="entry name" value="Peptidase_C14"/>
    <property type="match status" value="1"/>
</dbReference>
<name>A0A4V6XVP4_STECR</name>
<dbReference type="InterPro" id="IPR011600">
    <property type="entry name" value="Pept_C14_caspase"/>
</dbReference>
<evidence type="ECO:0000256" key="3">
    <source>
        <dbReference type="ARBA" id="ARBA00022703"/>
    </source>
</evidence>
<dbReference type="InterPro" id="IPR001309">
    <property type="entry name" value="Pept_C14_p20"/>
</dbReference>
<dbReference type="SUPFAM" id="SSF52129">
    <property type="entry name" value="Caspase-like"/>
    <property type="match status" value="1"/>
</dbReference>
<dbReference type="CDD" id="cd01671">
    <property type="entry name" value="CARD"/>
    <property type="match status" value="1"/>
</dbReference>
<evidence type="ECO:0000259" key="11">
    <source>
        <dbReference type="PROSITE" id="PS50209"/>
    </source>
</evidence>
<dbReference type="PROSITE" id="PS50209">
    <property type="entry name" value="CARD"/>
    <property type="match status" value="1"/>
</dbReference>
<evidence type="ECO:0000256" key="4">
    <source>
        <dbReference type="ARBA" id="ARBA00022801"/>
    </source>
</evidence>
<comment type="similarity">
    <text evidence="1 8">Belongs to the peptidase C14A family.</text>
</comment>
<feature type="domain" description="CARD" evidence="11">
    <location>
        <begin position="34"/>
        <end position="122"/>
    </location>
</feature>
<dbReference type="InterPro" id="IPR011029">
    <property type="entry name" value="DEATH-like_dom_sf"/>
</dbReference>
<dbReference type="PROSITE" id="PS01121">
    <property type="entry name" value="CASPASE_HIS"/>
    <property type="match status" value="1"/>
</dbReference>
<feature type="domain" description="Caspase family p20" evidence="10">
    <location>
        <begin position="217"/>
        <end position="340"/>
    </location>
</feature>
<evidence type="ECO:0008006" key="14">
    <source>
        <dbReference type="Google" id="ProtNLM"/>
    </source>
</evidence>
<keyword evidence="6" id="KW-0865">Zymogen</keyword>
<evidence type="ECO:0000256" key="2">
    <source>
        <dbReference type="ARBA" id="ARBA00022670"/>
    </source>
</evidence>
<proteinExistence type="inferred from homology"/>
<reference evidence="12 13" key="2">
    <citation type="journal article" date="2019" name="G3 (Bethesda)">
        <title>Hybrid Assembly of the Genome of the Entomopathogenic Nematode Steinernema carpocapsae Identifies the X-Chromosome.</title>
        <authorList>
            <person name="Serra L."/>
            <person name="Macchietto M."/>
            <person name="Macias-Munoz A."/>
            <person name="McGill C.J."/>
            <person name="Rodriguez I.M."/>
            <person name="Rodriguez B."/>
            <person name="Murad R."/>
            <person name="Mortazavi A."/>
        </authorList>
    </citation>
    <scope>NUCLEOTIDE SEQUENCE [LARGE SCALE GENOMIC DNA]</scope>
    <source>
        <strain evidence="12 13">ALL</strain>
    </source>
</reference>
<dbReference type="PROSITE" id="PS01122">
    <property type="entry name" value="CASPASE_CYS"/>
    <property type="match status" value="1"/>
</dbReference>
<evidence type="ECO:0000256" key="7">
    <source>
        <dbReference type="PIRSR" id="PIRSR038001-1"/>
    </source>
</evidence>
<dbReference type="GO" id="GO:0042981">
    <property type="term" value="P:regulation of apoptotic process"/>
    <property type="evidence" value="ECO:0007669"/>
    <property type="project" value="InterPro"/>
</dbReference>
<evidence type="ECO:0000259" key="9">
    <source>
        <dbReference type="PROSITE" id="PS50207"/>
    </source>
</evidence>
<dbReference type="SUPFAM" id="SSF47986">
    <property type="entry name" value="DEATH domain"/>
    <property type="match status" value="1"/>
</dbReference>
<evidence type="ECO:0000256" key="5">
    <source>
        <dbReference type="ARBA" id="ARBA00022807"/>
    </source>
</evidence>
<evidence type="ECO:0000256" key="8">
    <source>
        <dbReference type="RuleBase" id="RU003971"/>
    </source>
</evidence>
<keyword evidence="5" id="KW-0788">Thiol protease</keyword>
<reference evidence="12 13" key="1">
    <citation type="journal article" date="2015" name="Genome Biol.">
        <title>Comparative genomics of Steinernema reveals deeply conserved gene regulatory networks.</title>
        <authorList>
            <person name="Dillman A.R."/>
            <person name="Macchietto M."/>
            <person name="Porter C.F."/>
            <person name="Rogers A."/>
            <person name="Williams B."/>
            <person name="Antoshechkin I."/>
            <person name="Lee M.M."/>
            <person name="Goodwin Z."/>
            <person name="Lu X."/>
            <person name="Lewis E.E."/>
            <person name="Goodrich-Blair H."/>
            <person name="Stock S.P."/>
            <person name="Adams B.J."/>
            <person name="Sternberg P.W."/>
            <person name="Mortazavi A."/>
        </authorList>
    </citation>
    <scope>NUCLEOTIDE SEQUENCE [LARGE SCALE GENOMIC DNA]</scope>
    <source>
        <strain evidence="12 13">ALL</strain>
    </source>
</reference>
<comment type="caution">
    <text evidence="12">The sequence shown here is derived from an EMBL/GenBank/DDBJ whole genome shotgun (WGS) entry which is preliminary data.</text>
</comment>
<dbReference type="InterPro" id="IPR001315">
    <property type="entry name" value="CARD"/>
</dbReference>
<keyword evidence="4" id="KW-0378">Hydrolase</keyword>
<protein>
    <recommendedName>
        <fullName evidence="14">Caspase</fullName>
    </recommendedName>
</protein>
<dbReference type="SMART" id="SM00115">
    <property type="entry name" value="CASc"/>
    <property type="match status" value="1"/>
</dbReference>
<dbReference type="OrthoDB" id="6114029at2759"/>
<dbReference type="STRING" id="34508.A0A4V6XVP4"/>
<evidence type="ECO:0000313" key="13">
    <source>
        <dbReference type="Proteomes" id="UP000298663"/>
    </source>
</evidence>
<evidence type="ECO:0000259" key="10">
    <source>
        <dbReference type="PROSITE" id="PS50208"/>
    </source>
</evidence>
<dbReference type="Gene3D" id="3.40.50.1460">
    <property type="match status" value="1"/>
</dbReference>
<feature type="active site" evidence="7">
    <location>
        <position position="336"/>
    </location>
</feature>
<dbReference type="PROSITE" id="PS50207">
    <property type="entry name" value="CASPASE_P10"/>
    <property type="match status" value="1"/>
</dbReference>
<keyword evidence="13" id="KW-1185">Reference proteome</keyword>
<dbReference type="InterPro" id="IPR015917">
    <property type="entry name" value="Pept_C14A"/>
</dbReference>
<dbReference type="AlphaFoldDB" id="A0A4V6XVP4"/>
<dbReference type="GO" id="GO:0004197">
    <property type="term" value="F:cysteine-type endopeptidase activity"/>
    <property type="evidence" value="ECO:0007669"/>
    <property type="project" value="InterPro"/>
</dbReference>
<dbReference type="GO" id="GO:0006915">
    <property type="term" value="P:apoptotic process"/>
    <property type="evidence" value="ECO:0007669"/>
    <property type="project" value="UniProtKB-KW"/>
</dbReference>
<evidence type="ECO:0000313" key="12">
    <source>
        <dbReference type="EMBL" id="TKR62365.1"/>
    </source>
</evidence>
<evidence type="ECO:0000256" key="6">
    <source>
        <dbReference type="ARBA" id="ARBA00023145"/>
    </source>
</evidence>
<dbReference type="InterPro" id="IPR029030">
    <property type="entry name" value="Caspase-like_dom_sf"/>
</dbReference>
<evidence type="ECO:0000256" key="1">
    <source>
        <dbReference type="ARBA" id="ARBA00010134"/>
    </source>
</evidence>
<dbReference type="PROSITE" id="PS50208">
    <property type="entry name" value="CASPASE_P20"/>
    <property type="match status" value="1"/>
</dbReference>
<sequence length="472" mass="53524">MTNAVAKLCDKRCCEVLRTPRSIFWNPMAANGGLTKTQHDCLKVHLARMIRAMDVGSVLDEMAQAGVVNPYAKRELLEMDQHEQAFELFALIKRQGSLAFDVFHDALEVTGHKEFVNLIRNETEQHFVDDDNNQTDWHVFRKSSFRSNSFKKEKPSTSKLNETTIDDDKEFKMKMSLENLQLPSRSSMVNENFVTSAKLVASSSAFPSDVYHMTSSPKGNVLIINNITFNTMPNRDGSCTDEDNLRKLFTFLDYRVHVHKNLTAAEMYEQMRRFASLDDHRNRSSAMVVVLSHGEAGVLYGIDDGVVCEHRFIMLLNAANAPLLAGKPKVFLMQACRGEGKDRGFAARDEADGNVPSTAAPPGLERAMRAHNDGVYTKVPLEADILICRSTPIGYVSWRNSRDGTWFIQAVCDVFKECAQEDEIIELFTKVNRHVSSKFESSRERCKQISEISTRLRKKLYFFPPRKSDTLV</sequence>
<dbReference type="PANTHER" id="PTHR47901:SF8">
    <property type="entry name" value="CASPASE-3"/>
    <property type="match status" value="1"/>
</dbReference>
<organism evidence="12 13">
    <name type="scientific">Steinernema carpocapsae</name>
    <name type="common">Entomopathogenic nematode</name>
    <dbReference type="NCBI Taxonomy" id="34508"/>
    <lineage>
        <taxon>Eukaryota</taxon>
        <taxon>Metazoa</taxon>
        <taxon>Ecdysozoa</taxon>
        <taxon>Nematoda</taxon>
        <taxon>Chromadorea</taxon>
        <taxon>Rhabditida</taxon>
        <taxon>Tylenchina</taxon>
        <taxon>Panagrolaimomorpha</taxon>
        <taxon>Strongyloidoidea</taxon>
        <taxon>Steinernematidae</taxon>
        <taxon>Steinernema</taxon>
    </lineage>
</organism>
<dbReference type="PRINTS" id="PR00376">
    <property type="entry name" value="IL1BCENZYME"/>
</dbReference>
<dbReference type="CDD" id="cd00032">
    <property type="entry name" value="CASc"/>
    <property type="match status" value="1"/>
</dbReference>
<dbReference type="EMBL" id="AZBU02000010">
    <property type="protein sequence ID" value="TKR62365.1"/>
    <property type="molecule type" value="Genomic_DNA"/>
</dbReference>
<accession>A0A4V6XVP4</accession>
<feature type="domain" description="Caspase family p10" evidence="9">
    <location>
        <begin position="375"/>
        <end position="464"/>
    </location>
</feature>
<dbReference type="InterPro" id="IPR002398">
    <property type="entry name" value="Pept_C14"/>
</dbReference>
<dbReference type="PIRSF" id="PIRSF038001">
    <property type="entry name" value="Caspase_ICE"/>
    <property type="match status" value="1"/>
</dbReference>
<feature type="active site" evidence="7">
    <location>
        <position position="293"/>
    </location>
</feature>
<gene>
    <name evidence="12" type="ORF">L596_026342</name>
</gene>
<keyword evidence="2" id="KW-0645">Protease</keyword>
<dbReference type="InterPro" id="IPR033139">
    <property type="entry name" value="Caspase_cys_AS"/>
</dbReference>